<dbReference type="GO" id="GO:0048038">
    <property type="term" value="F:quinone binding"/>
    <property type="evidence" value="ECO:0007669"/>
    <property type="project" value="InterPro"/>
</dbReference>
<keyword evidence="7" id="KW-1185">Reference proteome</keyword>
<dbReference type="InterPro" id="IPR011047">
    <property type="entry name" value="Quinoprotein_ADH-like_sf"/>
</dbReference>
<dbReference type="InterPro" id="IPR018391">
    <property type="entry name" value="PQQ_b-propeller_rpt"/>
</dbReference>
<dbReference type="Gene3D" id="2.140.10.10">
    <property type="entry name" value="Quinoprotein alcohol dehydrogenase-like superfamily"/>
    <property type="match status" value="2"/>
</dbReference>
<evidence type="ECO:0000256" key="3">
    <source>
        <dbReference type="ARBA" id="ARBA00023002"/>
    </source>
</evidence>
<dbReference type="Proteomes" id="UP000282971">
    <property type="component" value="Unassembled WGS sequence"/>
</dbReference>
<comment type="similarity">
    <text evidence="2">Belongs to the bacterial PQQ dehydrogenase family.</text>
</comment>
<dbReference type="PANTHER" id="PTHR32303">
    <property type="entry name" value="QUINOPROTEIN ALCOHOL DEHYDROGENASE (CYTOCHROME C)"/>
    <property type="match status" value="1"/>
</dbReference>
<protein>
    <submittedName>
        <fullName evidence="6">Pyrroloquinoline quinone-dependent dehydrogenase</fullName>
    </submittedName>
</protein>
<evidence type="ECO:0000256" key="4">
    <source>
        <dbReference type="SAM" id="SignalP"/>
    </source>
</evidence>
<dbReference type="InterPro" id="IPR002372">
    <property type="entry name" value="PQQ_rpt_dom"/>
</dbReference>
<dbReference type="GO" id="GO:0016020">
    <property type="term" value="C:membrane"/>
    <property type="evidence" value="ECO:0007669"/>
    <property type="project" value="InterPro"/>
</dbReference>
<evidence type="ECO:0000256" key="1">
    <source>
        <dbReference type="ARBA" id="ARBA00001931"/>
    </source>
</evidence>
<dbReference type="EMBL" id="SACN01000001">
    <property type="protein sequence ID" value="RVT92957.1"/>
    <property type="molecule type" value="Genomic_DNA"/>
</dbReference>
<comment type="caution">
    <text evidence="6">The sequence shown here is derived from an EMBL/GenBank/DDBJ whole genome shotgun (WGS) entry which is preliminary data.</text>
</comment>
<reference evidence="6 7" key="1">
    <citation type="submission" date="2019-01" db="EMBL/GenBank/DDBJ databases">
        <authorList>
            <person name="Chen W.-M."/>
        </authorList>
    </citation>
    <scope>NUCLEOTIDE SEQUENCE [LARGE SCALE GENOMIC DNA]</scope>
    <source>
        <strain evidence="6 7">CCP-7</strain>
    </source>
</reference>
<dbReference type="SUPFAM" id="SSF50998">
    <property type="entry name" value="Quinoprotein alcohol dehydrogenase-like"/>
    <property type="match status" value="1"/>
</dbReference>
<gene>
    <name evidence="6" type="ORF">EOD43_03350</name>
</gene>
<feature type="chain" id="PRO_5019168533" evidence="4">
    <location>
        <begin position="22"/>
        <end position="662"/>
    </location>
</feature>
<feature type="domain" description="Pyrrolo-quinoline quinone repeat" evidence="5">
    <location>
        <begin position="39"/>
        <end position="635"/>
    </location>
</feature>
<dbReference type="GO" id="GO:0008876">
    <property type="term" value="F:quinoprotein glucose dehydrogenase activity"/>
    <property type="evidence" value="ECO:0007669"/>
    <property type="project" value="TreeGrafter"/>
</dbReference>
<sequence>MITRCRSLTLGFMVTVAMSLAACSGDFTPGAMPQKDQDWAVHSGDTHATRYSPLGQITPANVDKLEVAWTYHTGEMTRRGDEAFKRTKDSDIPIKVGNHLLVCTPFNRVISVNPATGKENWAFEPKVDLAMDEHDRLACRGVGYWRDPVAPAGSACAERVLMNTTDRRLIAIDLKDGKLCQSFGKAGTVALLPEKPLVTKHELSFFMPPVIVSDTVILGSAVEDNRRQDSPSGKIRAYDVRTGKPKWEWDMVPRDPKDPAYATWLNDSAKVNGSGNAWGFLTADPKNDLVFIPTTSPSLDHYGVGRPGDNKYTESVVALRASTGERVWDYQTVHHDIWDYDVAPQPLLADLPVQGKIVPVLIQNTKQGLIFVLNRLTGKPVAKVDEKPFPKGDIPGEWYAPTQPIPQWPRPLRKLTISEDDAWGVTPWAKSACRDMIKKYRHGGLYIPPSEQGTIVPWWVGGVEWPGPAYDPGRRIMVVNTNRVFGVLRLLKQSTMDPTKKKGIGINGATVMAGTPYAIEKQQLVGSDGVPCTPPPWGALTAMDMSTGKILWDVPLGSIEKFVPFKPKINLNSWGVPSVGAPVITQSGVIFIAATFDQRFRAFSLATGEELWNEVLPAEAQTTPITYSANGRQFVVIVAGGNGQLFNKRGDSVVAYALPQKK</sequence>
<evidence type="ECO:0000259" key="5">
    <source>
        <dbReference type="Pfam" id="PF01011"/>
    </source>
</evidence>
<organism evidence="6 7">
    <name type="scientific">Sphingomonas crocodyli</name>
    <dbReference type="NCBI Taxonomy" id="1979270"/>
    <lineage>
        <taxon>Bacteria</taxon>
        <taxon>Pseudomonadati</taxon>
        <taxon>Pseudomonadota</taxon>
        <taxon>Alphaproteobacteria</taxon>
        <taxon>Sphingomonadales</taxon>
        <taxon>Sphingomonadaceae</taxon>
        <taxon>Sphingomonas</taxon>
    </lineage>
</organism>
<dbReference type="AlphaFoldDB" id="A0A437M5N5"/>
<dbReference type="OrthoDB" id="9794322at2"/>
<dbReference type="PROSITE" id="PS51257">
    <property type="entry name" value="PROKAR_LIPOPROTEIN"/>
    <property type="match status" value="1"/>
</dbReference>
<dbReference type="Pfam" id="PF01011">
    <property type="entry name" value="PQQ"/>
    <property type="match status" value="1"/>
</dbReference>
<name>A0A437M5N5_9SPHN</name>
<evidence type="ECO:0000256" key="2">
    <source>
        <dbReference type="ARBA" id="ARBA00008156"/>
    </source>
</evidence>
<dbReference type="PANTHER" id="PTHR32303:SF4">
    <property type="entry name" value="QUINOPROTEIN GLUCOSE DEHYDROGENASE"/>
    <property type="match status" value="1"/>
</dbReference>
<keyword evidence="4" id="KW-0732">Signal</keyword>
<feature type="signal peptide" evidence="4">
    <location>
        <begin position="1"/>
        <end position="21"/>
    </location>
</feature>
<comment type="cofactor">
    <cofactor evidence="1">
        <name>pyrroloquinoline quinone</name>
        <dbReference type="ChEBI" id="CHEBI:58442"/>
    </cofactor>
</comment>
<dbReference type="InterPro" id="IPR017511">
    <property type="entry name" value="PQQ_mDH"/>
</dbReference>
<proteinExistence type="inferred from homology"/>
<keyword evidence="3" id="KW-0560">Oxidoreductase</keyword>
<accession>A0A437M5N5</accession>
<dbReference type="SMART" id="SM00564">
    <property type="entry name" value="PQQ"/>
    <property type="match status" value="5"/>
</dbReference>
<dbReference type="CDD" id="cd10280">
    <property type="entry name" value="PQQ_mGDH"/>
    <property type="match status" value="1"/>
</dbReference>
<evidence type="ECO:0000313" key="6">
    <source>
        <dbReference type="EMBL" id="RVT92957.1"/>
    </source>
</evidence>
<evidence type="ECO:0000313" key="7">
    <source>
        <dbReference type="Proteomes" id="UP000282971"/>
    </source>
</evidence>